<evidence type="ECO:0000313" key="1">
    <source>
        <dbReference type="EMBL" id="KAI5344499.1"/>
    </source>
</evidence>
<keyword evidence="2" id="KW-1185">Reference proteome</keyword>
<gene>
    <name evidence="1" type="ORF">L3X38_012376</name>
</gene>
<dbReference type="AlphaFoldDB" id="A0AAD4ZG02"/>
<evidence type="ECO:0000313" key="2">
    <source>
        <dbReference type="Proteomes" id="UP001054821"/>
    </source>
</evidence>
<protein>
    <submittedName>
        <fullName evidence="1">Uncharacterized protein</fullName>
    </submittedName>
</protein>
<organism evidence="1 2">
    <name type="scientific">Prunus dulcis</name>
    <name type="common">Almond</name>
    <name type="synonym">Amygdalus dulcis</name>
    <dbReference type="NCBI Taxonomy" id="3755"/>
    <lineage>
        <taxon>Eukaryota</taxon>
        <taxon>Viridiplantae</taxon>
        <taxon>Streptophyta</taxon>
        <taxon>Embryophyta</taxon>
        <taxon>Tracheophyta</taxon>
        <taxon>Spermatophyta</taxon>
        <taxon>Magnoliopsida</taxon>
        <taxon>eudicotyledons</taxon>
        <taxon>Gunneridae</taxon>
        <taxon>Pentapetalae</taxon>
        <taxon>rosids</taxon>
        <taxon>fabids</taxon>
        <taxon>Rosales</taxon>
        <taxon>Rosaceae</taxon>
        <taxon>Amygdaloideae</taxon>
        <taxon>Amygdaleae</taxon>
        <taxon>Prunus</taxon>
    </lineage>
</organism>
<comment type="caution">
    <text evidence="1">The sequence shown here is derived from an EMBL/GenBank/DDBJ whole genome shotgun (WGS) entry which is preliminary data.</text>
</comment>
<name>A0AAD4ZG02_PRUDU</name>
<proteinExistence type="predicted"/>
<dbReference type="Proteomes" id="UP001054821">
    <property type="component" value="Chromosome 2"/>
</dbReference>
<dbReference type="EMBL" id="JAJFAZ020000002">
    <property type="protein sequence ID" value="KAI5344499.1"/>
    <property type="molecule type" value="Genomic_DNA"/>
</dbReference>
<sequence length="68" mass="7232">MSSSSSLGHQTHHSSASLAHFIEQLPCMSRGATSAASMEFSGDRRCKCTSLRLHRSASAPAIKGVFPK</sequence>
<reference evidence="1 2" key="1">
    <citation type="journal article" date="2022" name="G3 (Bethesda)">
        <title>Whole-genome sequence and methylome profiling of the almond [Prunus dulcis (Mill.) D.A. Webb] cultivar 'Nonpareil'.</title>
        <authorList>
            <person name="D'Amico-Willman K.M."/>
            <person name="Ouma W.Z."/>
            <person name="Meulia T."/>
            <person name="Sideli G.M."/>
            <person name="Gradziel T.M."/>
            <person name="Fresnedo-Ramirez J."/>
        </authorList>
    </citation>
    <scope>NUCLEOTIDE SEQUENCE [LARGE SCALE GENOMIC DNA]</scope>
    <source>
        <strain evidence="1">Clone GOH B32 T37-40</strain>
    </source>
</reference>
<accession>A0AAD4ZG02</accession>